<dbReference type="GeneID" id="98569653"/>
<name>A0A429ZAL4_9ENTE</name>
<reference evidence="2 3" key="1">
    <citation type="submission" date="2017-05" db="EMBL/GenBank/DDBJ databases">
        <title>Vagococcus spp. assemblies.</title>
        <authorList>
            <person name="Gulvik C.A."/>
        </authorList>
    </citation>
    <scope>NUCLEOTIDE SEQUENCE [LARGE SCALE GENOMIC DNA]</scope>
    <source>
        <strain evidence="2 3">NCFB 2777</strain>
    </source>
</reference>
<evidence type="ECO:0000259" key="1">
    <source>
        <dbReference type="Pfam" id="PF04394"/>
    </source>
</evidence>
<dbReference type="Pfam" id="PF04394">
    <property type="entry name" value="DUF536"/>
    <property type="match status" value="1"/>
</dbReference>
<accession>A0A429ZAL4</accession>
<dbReference type="EMBL" id="NGJU01000039">
    <property type="protein sequence ID" value="RST90734.1"/>
    <property type="molecule type" value="Genomic_DNA"/>
</dbReference>
<keyword evidence="3" id="KW-1185">Reference proteome</keyword>
<dbReference type="RefSeq" id="WP_126782590.1">
    <property type="nucleotide sequence ID" value="NZ_NGJU01000039.1"/>
</dbReference>
<dbReference type="AlphaFoldDB" id="A0A429ZAL4"/>
<evidence type="ECO:0000313" key="3">
    <source>
        <dbReference type="Proteomes" id="UP000287239"/>
    </source>
</evidence>
<gene>
    <name evidence="2" type="ORF">CBF35_15005</name>
</gene>
<evidence type="ECO:0000313" key="2">
    <source>
        <dbReference type="EMBL" id="RST90734.1"/>
    </source>
</evidence>
<sequence length="152" mass="17010">MKKTIKELADELGVSKQAIRKHLDKLPPTLSVTKEQGKIILDADVIAFVKSRVTAVTREVTGNVGGEVDTELLDRIIFLEKQIDVKDGQLEIKDNQLNQVHKLLDQQQVLTLQANKKIAELETSLADPDETDEQTEVESNTGKKSFWSKLFG</sequence>
<dbReference type="InterPro" id="IPR007489">
    <property type="entry name" value="RocS-like_C"/>
</dbReference>
<protein>
    <recommendedName>
        <fullName evidence="1">Regulator of chromosome segregation-like C-terminal domain-containing protein</fullName>
    </recommendedName>
</protein>
<dbReference type="OrthoDB" id="2233743at2"/>
<feature type="domain" description="Regulator of chromosome segregation-like C-terminal" evidence="1">
    <location>
        <begin position="87"/>
        <end position="125"/>
    </location>
</feature>
<organism evidence="2 3">
    <name type="scientific">Vagococcus salmoninarum</name>
    <dbReference type="NCBI Taxonomy" id="2739"/>
    <lineage>
        <taxon>Bacteria</taxon>
        <taxon>Bacillati</taxon>
        <taxon>Bacillota</taxon>
        <taxon>Bacilli</taxon>
        <taxon>Lactobacillales</taxon>
        <taxon>Enterococcaceae</taxon>
        <taxon>Vagococcus</taxon>
    </lineage>
</organism>
<dbReference type="Proteomes" id="UP000287239">
    <property type="component" value="Unassembled WGS sequence"/>
</dbReference>
<comment type="caution">
    <text evidence="2">The sequence shown here is derived from an EMBL/GenBank/DDBJ whole genome shotgun (WGS) entry which is preliminary data.</text>
</comment>
<proteinExistence type="predicted"/>